<protein>
    <submittedName>
        <fullName evidence="2">Uncharacterized protein</fullName>
    </submittedName>
</protein>
<proteinExistence type="predicted"/>
<dbReference type="EMBL" id="ML977687">
    <property type="protein sequence ID" value="KAF1993746.1"/>
    <property type="molecule type" value="Genomic_DNA"/>
</dbReference>
<evidence type="ECO:0000313" key="2">
    <source>
        <dbReference type="EMBL" id="KAF1993746.1"/>
    </source>
</evidence>
<accession>A0A6A5W7Y9</accession>
<keyword evidence="1" id="KW-0472">Membrane</keyword>
<keyword evidence="1" id="KW-0812">Transmembrane</keyword>
<sequence>MYQVLDHPWCTSFLICNEFRKQVCDRLVVVRSGAIVNESRIILKNTLIAIPLKVLRSVVAGFIIIVFGVDPTRDVLLNVRGTLVVSHFL</sequence>
<dbReference type="Proteomes" id="UP000799779">
    <property type="component" value="Unassembled WGS sequence"/>
</dbReference>
<reference evidence="2" key="1">
    <citation type="journal article" date="2020" name="Stud. Mycol.">
        <title>101 Dothideomycetes genomes: a test case for predicting lifestyles and emergence of pathogens.</title>
        <authorList>
            <person name="Haridas S."/>
            <person name="Albert R."/>
            <person name="Binder M."/>
            <person name="Bloem J."/>
            <person name="Labutti K."/>
            <person name="Salamov A."/>
            <person name="Andreopoulos B."/>
            <person name="Baker S."/>
            <person name="Barry K."/>
            <person name="Bills G."/>
            <person name="Bluhm B."/>
            <person name="Cannon C."/>
            <person name="Castanera R."/>
            <person name="Culley D."/>
            <person name="Daum C."/>
            <person name="Ezra D."/>
            <person name="Gonzalez J."/>
            <person name="Henrissat B."/>
            <person name="Kuo A."/>
            <person name="Liang C."/>
            <person name="Lipzen A."/>
            <person name="Lutzoni F."/>
            <person name="Magnuson J."/>
            <person name="Mondo S."/>
            <person name="Nolan M."/>
            <person name="Ohm R."/>
            <person name="Pangilinan J."/>
            <person name="Park H.-J."/>
            <person name="Ramirez L."/>
            <person name="Alfaro M."/>
            <person name="Sun H."/>
            <person name="Tritt A."/>
            <person name="Yoshinaga Y."/>
            <person name="Zwiers L.-H."/>
            <person name="Turgeon B."/>
            <person name="Goodwin S."/>
            <person name="Spatafora J."/>
            <person name="Crous P."/>
            <person name="Grigoriev I."/>
        </authorList>
    </citation>
    <scope>NUCLEOTIDE SEQUENCE</scope>
    <source>
        <strain evidence="2">CBS 123094</strain>
    </source>
</reference>
<evidence type="ECO:0000256" key="1">
    <source>
        <dbReference type="SAM" id="Phobius"/>
    </source>
</evidence>
<keyword evidence="3" id="KW-1185">Reference proteome</keyword>
<keyword evidence="1" id="KW-1133">Transmembrane helix</keyword>
<organism evidence="2 3">
    <name type="scientific">Amniculicola lignicola CBS 123094</name>
    <dbReference type="NCBI Taxonomy" id="1392246"/>
    <lineage>
        <taxon>Eukaryota</taxon>
        <taxon>Fungi</taxon>
        <taxon>Dikarya</taxon>
        <taxon>Ascomycota</taxon>
        <taxon>Pezizomycotina</taxon>
        <taxon>Dothideomycetes</taxon>
        <taxon>Pleosporomycetidae</taxon>
        <taxon>Pleosporales</taxon>
        <taxon>Amniculicolaceae</taxon>
        <taxon>Amniculicola</taxon>
    </lineage>
</organism>
<name>A0A6A5W7Y9_9PLEO</name>
<evidence type="ECO:0000313" key="3">
    <source>
        <dbReference type="Proteomes" id="UP000799779"/>
    </source>
</evidence>
<gene>
    <name evidence="2" type="ORF">P154DRAFT_57327</name>
</gene>
<feature type="transmembrane region" description="Helical" evidence="1">
    <location>
        <begin position="47"/>
        <end position="69"/>
    </location>
</feature>
<dbReference type="AlphaFoldDB" id="A0A6A5W7Y9"/>